<keyword evidence="3 4" id="KW-0975">Bacterial flagellum</keyword>
<dbReference type="PANTHER" id="PTHR42792">
    <property type="entry name" value="FLAGELLIN"/>
    <property type="match status" value="1"/>
</dbReference>
<dbReference type="PRINTS" id="PR00207">
    <property type="entry name" value="FLAGELLIN"/>
</dbReference>
<comment type="function">
    <text evidence="4">Flagellin is the subunit protein which polymerizes to form the filaments of bacterial flagella.</text>
</comment>
<evidence type="ECO:0000313" key="7">
    <source>
        <dbReference type="EMBL" id="ETR72211.1"/>
    </source>
</evidence>
<dbReference type="GO" id="GO:0005198">
    <property type="term" value="F:structural molecule activity"/>
    <property type="evidence" value="ECO:0007669"/>
    <property type="project" value="UniProtKB-UniRule"/>
</dbReference>
<dbReference type="InterPro" id="IPR010810">
    <property type="entry name" value="Flagellin_hook_IN_motif"/>
</dbReference>
<evidence type="ECO:0000256" key="2">
    <source>
        <dbReference type="ARBA" id="ARBA00022525"/>
    </source>
</evidence>
<evidence type="ECO:0000259" key="5">
    <source>
        <dbReference type="Pfam" id="PF00669"/>
    </source>
</evidence>
<keyword evidence="7" id="KW-0966">Cell projection</keyword>
<evidence type="ECO:0000256" key="4">
    <source>
        <dbReference type="RuleBase" id="RU362073"/>
    </source>
</evidence>
<dbReference type="Gene3D" id="1.20.1330.10">
    <property type="entry name" value="f41 fragment of flagellin, N-terminal domain"/>
    <property type="match status" value="2"/>
</dbReference>
<dbReference type="Pfam" id="PF00669">
    <property type="entry name" value="Flagellin_N"/>
    <property type="match status" value="1"/>
</dbReference>
<dbReference type="Proteomes" id="UP000189670">
    <property type="component" value="Unassembled WGS sequence"/>
</dbReference>
<dbReference type="InterPro" id="IPR042187">
    <property type="entry name" value="Flagellin_C_sub2"/>
</dbReference>
<name>A0A1V1PBI7_9BACT</name>
<evidence type="ECO:0000313" key="8">
    <source>
        <dbReference type="Proteomes" id="UP000189670"/>
    </source>
</evidence>
<evidence type="ECO:0000259" key="6">
    <source>
        <dbReference type="Pfam" id="PF00700"/>
    </source>
</evidence>
<feature type="domain" description="Flagellin C-terminal" evidence="6">
    <location>
        <begin position="406"/>
        <end position="491"/>
    </location>
</feature>
<dbReference type="GO" id="GO:0005576">
    <property type="term" value="C:extracellular region"/>
    <property type="evidence" value="ECO:0007669"/>
    <property type="project" value="UniProtKB-SubCell"/>
</dbReference>
<dbReference type="SUPFAM" id="SSF64518">
    <property type="entry name" value="Phase 1 flagellin"/>
    <property type="match status" value="1"/>
</dbReference>
<dbReference type="GO" id="GO:0009288">
    <property type="term" value="C:bacterial-type flagellum"/>
    <property type="evidence" value="ECO:0007669"/>
    <property type="project" value="UniProtKB-SubCell"/>
</dbReference>
<dbReference type="InterPro" id="IPR046358">
    <property type="entry name" value="Flagellin_C"/>
</dbReference>
<keyword evidence="7" id="KW-0282">Flagellum</keyword>
<protein>
    <recommendedName>
        <fullName evidence="4">Flagellin</fullName>
    </recommendedName>
</protein>
<dbReference type="InterPro" id="IPR001029">
    <property type="entry name" value="Flagellin_N"/>
</dbReference>
<accession>A0A1V1PBI7</accession>
<keyword evidence="2 4" id="KW-0964">Secreted</keyword>
<dbReference type="PANTHER" id="PTHR42792:SF2">
    <property type="entry name" value="FLAGELLIN"/>
    <property type="match status" value="1"/>
</dbReference>
<dbReference type="EMBL" id="ATBP01000172">
    <property type="protein sequence ID" value="ETR72211.1"/>
    <property type="molecule type" value="Genomic_DNA"/>
</dbReference>
<sequence>MIGLLYSAVRNVDVHNFQQFHEEQLEAIERMSSGKAINRASDDVASMGHLSKMKAETLGSNQSIRNSNDAFSYAEVGDAALSDCEEALHRMKELAIQAMDGANSDQNIEAIQKEFDSWKEVFAQVVAKTEFGGAKIFTDQTKWFQTNWKPTEITTFDPIYMEADKVGSRQMISNGTISDAAGVDADYSNVNNSITAGSFKLNGAFGETEISVVAKETAYSIANNINAHTQTTGVRAEAQTYAKLSNLSVAGDVFFKLHGRTSVDISAQITDKNDLGSLISAINEQSYLTGINAELTDSKSAVILSNLEGYDIGIENFEHSVASETIKFTGLQSDGVTSSAGGSETLTDAGTDSSIVGGHVILKSPKHFTISSNTVNELFSSSTGTSTLNDLNSATVDTFDNAGQALDAIDGALNKVVDNRSRFGHVMQRLQHNASGLRKSVAIVEQARSTREDTDFASEMVKNFRAQYMTKSNLSVTAVTNKMSQTALQLI</sequence>
<evidence type="ECO:0000256" key="3">
    <source>
        <dbReference type="ARBA" id="ARBA00023143"/>
    </source>
</evidence>
<organism evidence="7 8">
    <name type="scientific">Candidatus Magnetoglobus multicellularis str. Araruama</name>
    <dbReference type="NCBI Taxonomy" id="890399"/>
    <lineage>
        <taxon>Bacteria</taxon>
        <taxon>Pseudomonadati</taxon>
        <taxon>Thermodesulfobacteriota</taxon>
        <taxon>Desulfobacteria</taxon>
        <taxon>Desulfobacterales</taxon>
        <taxon>Desulfobacteraceae</taxon>
        <taxon>Candidatus Magnetoglobus</taxon>
    </lineage>
</organism>
<keyword evidence="7" id="KW-0969">Cilium</keyword>
<evidence type="ECO:0000256" key="1">
    <source>
        <dbReference type="ARBA" id="ARBA00005709"/>
    </source>
</evidence>
<comment type="caution">
    <text evidence="7">The sequence shown here is derived from an EMBL/GenBank/DDBJ whole genome shotgun (WGS) entry which is preliminary data.</text>
</comment>
<dbReference type="InterPro" id="IPR001492">
    <property type="entry name" value="Flagellin"/>
</dbReference>
<feature type="domain" description="Flagellin N-terminal" evidence="5">
    <location>
        <begin position="16"/>
        <end position="140"/>
    </location>
</feature>
<dbReference type="Gene3D" id="6.10.10.10">
    <property type="entry name" value="Flagellar export chaperone, C-terminal domain"/>
    <property type="match status" value="1"/>
</dbReference>
<proteinExistence type="inferred from homology"/>
<comment type="subcellular location">
    <subcellularLocation>
        <location evidence="4">Secreted</location>
    </subcellularLocation>
    <subcellularLocation>
        <location evidence="4">Bacterial flagellum</location>
    </subcellularLocation>
</comment>
<dbReference type="Pfam" id="PF00700">
    <property type="entry name" value="Flagellin_C"/>
    <property type="match status" value="1"/>
</dbReference>
<dbReference type="AlphaFoldDB" id="A0A1V1PBI7"/>
<reference evidence="8" key="1">
    <citation type="submission" date="2012-11" db="EMBL/GenBank/DDBJ databases">
        <authorList>
            <person name="Lucero-Rivera Y.E."/>
            <person name="Tovar-Ramirez D."/>
        </authorList>
    </citation>
    <scope>NUCLEOTIDE SEQUENCE [LARGE SCALE GENOMIC DNA]</scope>
    <source>
        <strain evidence="8">Araruama</strain>
    </source>
</reference>
<dbReference type="Pfam" id="PF07196">
    <property type="entry name" value="Flagellin_IN"/>
    <property type="match status" value="1"/>
</dbReference>
<comment type="similarity">
    <text evidence="1 4">Belongs to the bacterial flagellin family.</text>
</comment>
<gene>
    <name evidence="7" type="ORF">OMM_01894</name>
</gene>